<dbReference type="EMBL" id="UGSP01000001">
    <property type="protein sequence ID" value="SUB24399.1"/>
    <property type="molecule type" value="Genomic_DNA"/>
</dbReference>
<keyword evidence="3" id="KW-1185">Reference proteome</keyword>
<evidence type="ECO:0000313" key="2">
    <source>
        <dbReference type="EMBL" id="SUB24399.1"/>
    </source>
</evidence>
<proteinExistence type="inferred from homology"/>
<dbReference type="NCBIfam" id="NF005368">
    <property type="entry name" value="PRK06901.1"/>
    <property type="match status" value="1"/>
</dbReference>
<evidence type="ECO:0000313" key="3">
    <source>
        <dbReference type="Proteomes" id="UP000255098"/>
    </source>
</evidence>
<dbReference type="GeneID" id="300133641"/>
<dbReference type="SUPFAM" id="SSF51735">
    <property type="entry name" value="NAD(P)-binding Rossmann-fold domains"/>
    <property type="match status" value="1"/>
</dbReference>
<gene>
    <name evidence="2" type="primary">usg</name>
    <name evidence="2" type="ORF">NCTC11297_01442</name>
</gene>
<sequence>MLKIAIAAEFELAEKLAECLEQSQLEIDQLSVVEIFPFNEEQGIRFNNKAVEQIVPDEVDWATFNYVFFAGEVSAASHLAKAAEAGSVVIDLFGLCASLPDVPLVIPTVNDAQLVELRQRNIVSLPNPQVTQSILPLSEILQNYPLKQVVVSSLLPASYMGDEKVAQLAGQTAQLLNGIPLDENVQRLAFDVFPVKSANLSAQVQKIFPQLDNVVFHQIQVPVFYGLAQQVSAFFDYDVASEAVAEMWQQNSLIEYHPESQITPVINGENENGESEVKLHISNLNQRESAVENGIEFWSVADEQRFNLALMAVKLAELVYQSGY</sequence>
<dbReference type="AlphaFoldDB" id="A0A379AS03"/>
<dbReference type="CDD" id="cd17894">
    <property type="entry name" value="ASADH_USG1_N"/>
    <property type="match status" value="1"/>
</dbReference>
<dbReference type="PIRSF" id="PIRSF000148">
    <property type="entry name" value="ASA_dh"/>
    <property type="match status" value="1"/>
</dbReference>
<dbReference type="PANTHER" id="PTHR46278">
    <property type="entry name" value="DEHYDROGENASE, PUTATIVE-RELATED"/>
    <property type="match status" value="1"/>
</dbReference>
<evidence type="ECO:0000256" key="1">
    <source>
        <dbReference type="ARBA" id="ARBA00010584"/>
    </source>
</evidence>
<comment type="similarity">
    <text evidence="1">Belongs to the aspartate-semialdehyde dehydrogenase family.</text>
</comment>
<name>A0A379AS03_AVIAV</name>
<dbReference type="PANTHER" id="PTHR46278:SF2">
    <property type="entry name" value="ASPARTATE-SEMIALDEHYDE DEHYDROGENASE"/>
    <property type="match status" value="1"/>
</dbReference>
<dbReference type="SUPFAM" id="SSF55347">
    <property type="entry name" value="Glyceraldehyde-3-phosphate dehydrogenase-like, C-terminal domain"/>
    <property type="match status" value="1"/>
</dbReference>
<organism evidence="2 3">
    <name type="scientific">Avibacterium avium</name>
    <name type="common">Pasteurella avium</name>
    <dbReference type="NCBI Taxonomy" id="751"/>
    <lineage>
        <taxon>Bacteria</taxon>
        <taxon>Pseudomonadati</taxon>
        <taxon>Pseudomonadota</taxon>
        <taxon>Gammaproteobacteria</taxon>
        <taxon>Pasteurellales</taxon>
        <taxon>Pasteurellaceae</taxon>
        <taxon>Avibacterium</taxon>
    </lineage>
</organism>
<reference evidence="2 3" key="1">
    <citation type="submission" date="2018-06" db="EMBL/GenBank/DDBJ databases">
        <authorList>
            <consortium name="Pathogen Informatics"/>
            <person name="Doyle S."/>
        </authorList>
    </citation>
    <scope>NUCLEOTIDE SEQUENCE [LARGE SCALE GENOMIC DNA]</scope>
    <source>
        <strain evidence="3">NCTC 11297</strain>
    </source>
</reference>
<dbReference type="Gene3D" id="3.40.50.720">
    <property type="entry name" value="NAD(P)-binding Rossmann-like Domain"/>
    <property type="match status" value="1"/>
</dbReference>
<dbReference type="Gene3D" id="3.30.360.10">
    <property type="entry name" value="Dihydrodipicolinate Reductase, domain 2"/>
    <property type="match status" value="1"/>
</dbReference>
<dbReference type="Proteomes" id="UP000255098">
    <property type="component" value="Unassembled WGS sequence"/>
</dbReference>
<accession>A0A379AS03</accession>
<dbReference type="InterPro" id="IPR036291">
    <property type="entry name" value="NAD(P)-bd_dom_sf"/>
</dbReference>
<protein>
    <submittedName>
        <fullName evidence="2">Aspartate-semialdehyde dehydrogenase family protein</fullName>
    </submittedName>
</protein>
<dbReference type="RefSeq" id="WP_115249603.1">
    <property type="nucleotide sequence ID" value="NZ_UGSP01000001.1"/>
</dbReference>